<dbReference type="AlphaFoldDB" id="A0A942E031"/>
<gene>
    <name evidence="1" type="ORF">KEU06_07905</name>
</gene>
<evidence type="ECO:0000313" key="1">
    <source>
        <dbReference type="EMBL" id="MBS3648551.1"/>
    </source>
</evidence>
<dbReference type="EMBL" id="JAGWCR010000003">
    <property type="protein sequence ID" value="MBS3648551.1"/>
    <property type="molecule type" value="Genomic_DNA"/>
</dbReference>
<comment type="caution">
    <text evidence="1">The sequence shown here is derived from an EMBL/GenBank/DDBJ whole genome shotgun (WGS) entry which is preliminary data.</text>
</comment>
<organism evidence="1 2">
    <name type="scientific">Pseudaminobacter soli</name>
    <name type="common">ex Zhang et al. 2022</name>
    <dbReference type="NCBI Taxonomy" id="2831468"/>
    <lineage>
        <taxon>Bacteria</taxon>
        <taxon>Pseudomonadati</taxon>
        <taxon>Pseudomonadota</taxon>
        <taxon>Alphaproteobacteria</taxon>
        <taxon>Hyphomicrobiales</taxon>
        <taxon>Phyllobacteriaceae</taxon>
        <taxon>Pseudaminobacter</taxon>
    </lineage>
</organism>
<dbReference type="Proteomes" id="UP000680348">
    <property type="component" value="Unassembled WGS sequence"/>
</dbReference>
<sequence>MRTNFDYHPCDHLKACHVLWAVVVNGWSQTRAAIAFNLNVGTVNHIIHGRRFVSAVPLPPPGDDI</sequence>
<proteinExistence type="predicted"/>
<dbReference type="RefSeq" id="WP_188254095.1">
    <property type="nucleotide sequence ID" value="NZ_JABVCF010000003.1"/>
</dbReference>
<keyword evidence="2" id="KW-1185">Reference proteome</keyword>
<name>A0A942E031_9HYPH</name>
<accession>A0A942E031</accession>
<evidence type="ECO:0000313" key="2">
    <source>
        <dbReference type="Proteomes" id="UP000680348"/>
    </source>
</evidence>
<reference evidence="1" key="1">
    <citation type="submission" date="2021-04" db="EMBL/GenBank/DDBJ databases">
        <title>Pseudaminobacter soli sp. nov., isolated from paddy soil contaminated by heavy metals.</title>
        <authorList>
            <person name="Zhang K."/>
        </authorList>
    </citation>
    <scope>NUCLEOTIDE SEQUENCE</scope>
    <source>
        <strain evidence="1">19-2017</strain>
    </source>
</reference>
<protein>
    <submittedName>
        <fullName evidence="1">Uncharacterized protein</fullName>
    </submittedName>
</protein>